<dbReference type="Proteomes" id="UP000010296">
    <property type="component" value="Unassembled WGS sequence"/>
</dbReference>
<proteinExistence type="predicted"/>
<dbReference type="InterPro" id="IPR017871">
    <property type="entry name" value="ABC_transporter-like_CS"/>
</dbReference>
<feature type="transmembrane region" description="Helical" evidence="9">
    <location>
        <begin position="21"/>
        <end position="42"/>
    </location>
</feature>
<comment type="subcellular location">
    <subcellularLocation>
        <location evidence="1">Cell membrane</location>
        <topology evidence="1">Multi-pass membrane protein</topology>
    </subcellularLocation>
</comment>
<keyword evidence="6 12" id="KW-0067">ATP-binding</keyword>
<keyword evidence="12" id="KW-0378">Hydrolase</keyword>
<dbReference type="EC" id="3.6.3.44" evidence="12"/>
<feature type="domain" description="ABC transporter" evidence="10">
    <location>
        <begin position="344"/>
        <end position="578"/>
    </location>
</feature>
<dbReference type="OrthoDB" id="9770415at2"/>
<dbReference type="STRING" id="888064.HMPREF9088_1812"/>
<organism evidence="12 13">
    <name type="scientific">Enterococcus italicus (strain DSM 15952 / CCUG 50447 / LMG 22039 / TP 1.5)</name>
    <dbReference type="NCBI Taxonomy" id="888064"/>
    <lineage>
        <taxon>Bacteria</taxon>
        <taxon>Bacillati</taxon>
        <taxon>Bacillota</taxon>
        <taxon>Bacilli</taxon>
        <taxon>Lactobacillales</taxon>
        <taxon>Enterococcaceae</taxon>
        <taxon>Enterococcus</taxon>
    </lineage>
</organism>
<evidence type="ECO:0000259" key="10">
    <source>
        <dbReference type="PROSITE" id="PS50893"/>
    </source>
</evidence>
<evidence type="ECO:0000256" key="8">
    <source>
        <dbReference type="ARBA" id="ARBA00023136"/>
    </source>
</evidence>
<evidence type="ECO:0000313" key="13">
    <source>
        <dbReference type="Proteomes" id="UP000010296"/>
    </source>
</evidence>
<dbReference type="SUPFAM" id="SSF52540">
    <property type="entry name" value="P-loop containing nucleoside triphosphate hydrolases"/>
    <property type="match status" value="1"/>
</dbReference>
<dbReference type="HOGENOM" id="CLU_000604_84_4_9"/>
<dbReference type="GO" id="GO:0016887">
    <property type="term" value="F:ATP hydrolysis activity"/>
    <property type="evidence" value="ECO:0007669"/>
    <property type="project" value="InterPro"/>
</dbReference>
<accession>E6LHH2</accession>
<dbReference type="GO" id="GO:0005886">
    <property type="term" value="C:plasma membrane"/>
    <property type="evidence" value="ECO:0007669"/>
    <property type="project" value="UniProtKB-SubCell"/>
</dbReference>
<evidence type="ECO:0000256" key="5">
    <source>
        <dbReference type="ARBA" id="ARBA00022741"/>
    </source>
</evidence>
<dbReference type="InterPro" id="IPR003593">
    <property type="entry name" value="AAA+_ATPase"/>
</dbReference>
<evidence type="ECO:0000313" key="12">
    <source>
        <dbReference type="EMBL" id="EFU73371.1"/>
    </source>
</evidence>
<dbReference type="GO" id="GO:0015421">
    <property type="term" value="F:ABC-type oligopeptide transporter activity"/>
    <property type="evidence" value="ECO:0007669"/>
    <property type="project" value="TreeGrafter"/>
</dbReference>
<dbReference type="PROSITE" id="PS50929">
    <property type="entry name" value="ABC_TM1F"/>
    <property type="match status" value="1"/>
</dbReference>
<dbReference type="InterPro" id="IPR039421">
    <property type="entry name" value="Type_1_exporter"/>
</dbReference>
<dbReference type="FunFam" id="3.40.50.300:FF:000287">
    <property type="entry name" value="Multidrug ABC transporter ATP-binding protein"/>
    <property type="match status" value="1"/>
</dbReference>
<dbReference type="Gene3D" id="1.20.1560.10">
    <property type="entry name" value="ABC transporter type 1, transmembrane domain"/>
    <property type="match status" value="1"/>
</dbReference>
<feature type="transmembrane region" description="Helical" evidence="9">
    <location>
        <begin position="244"/>
        <end position="265"/>
    </location>
</feature>
<dbReference type="PANTHER" id="PTHR43394">
    <property type="entry name" value="ATP-DEPENDENT PERMEASE MDL1, MITOCHONDRIAL"/>
    <property type="match status" value="1"/>
</dbReference>
<dbReference type="PANTHER" id="PTHR43394:SF1">
    <property type="entry name" value="ATP-BINDING CASSETTE SUB-FAMILY B MEMBER 10, MITOCHONDRIAL"/>
    <property type="match status" value="1"/>
</dbReference>
<evidence type="ECO:0000256" key="6">
    <source>
        <dbReference type="ARBA" id="ARBA00022840"/>
    </source>
</evidence>
<dbReference type="PROSITE" id="PS00211">
    <property type="entry name" value="ABC_TRANSPORTER_1"/>
    <property type="match status" value="1"/>
</dbReference>
<evidence type="ECO:0000256" key="1">
    <source>
        <dbReference type="ARBA" id="ARBA00004651"/>
    </source>
</evidence>
<dbReference type="CDD" id="cd18547">
    <property type="entry name" value="ABC_6TM_Tm288_like"/>
    <property type="match status" value="1"/>
</dbReference>
<comment type="caution">
    <text evidence="12">The sequence shown here is derived from an EMBL/GenBank/DDBJ whole genome shotgun (WGS) entry which is preliminary data.</text>
</comment>
<dbReference type="PROSITE" id="PS50893">
    <property type="entry name" value="ABC_TRANSPORTER_2"/>
    <property type="match status" value="1"/>
</dbReference>
<dbReference type="SUPFAM" id="SSF90123">
    <property type="entry name" value="ABC transporter transmembrane region"/>
    <property type="match status" value="1"/>
</dbReference>
<evidence type="ECO:0000259" key="11">
    <source>
        <dbReference type="PROSITE" id="PS50929"/>
    </source>
</evidence>
<feature type="domain" description="ABC transmembrane type-1" evidence="11">
    <location>
        <begin position="22"/>
        <end position="310"/>
    </location>
</feature>
<feature type="transmembrane region" description="Helical" evidence="9">
    <location>
        <begin position="169"/>
        <end position="186"/>
    </location>
</feature>
<dbReference type="Pfam" id="PF00005">
    <property type="entry name" value="ABC_tran"/>
    <property type="match status" value="1"/>
</dbReference>
<dbReference type="InterPro" id="IPR011527">
    <property type="entry name" value="ABC1_TM_dom"/>
</dbReference>
<evidence type="ECO:0000256" key="9">
    <source>
        <dbReference type="SAM" id="Phobius"/>
    </source>
</evidence>
<keyword evidence="8 9" id="KW-0472">Membrane</keyword>
<evidence type="ECO:0000256" key="2">
    <source>
        <dbReference type="ARBA" id="ARBA00022448"/>
    </source>
</evidence>
<keyword evidence="4 9" id="KW-0812">Transmembrane</keyword>
<dbReference type="AlphaFoldDB" id="E6LHH2"/>
<dbReference type="EMBL" id="AEPV01000069">
    <property type="protein sequence ID" value="EFU73371.1"/>
    <property type="molecule type" value="Genomic_DNA"/>
</dbReference>
<gene>
    <name evidence="12" type="primary">lmrA2</name>
    <name evidence="12" type="ORF">HMPREF9088_1812</name>
</gene>
<reference evidence="12 13" key="1">
    <citation type="submission" date="2010-12" db="EMBL/GenBank/DDBJ databases">
        <authorList>
            <person name="Muzny D."/>
            <person name="Qin X."/>
            <person name="Deng J."/>
            <person name="Jiang H."/>
            <person name="Liu Y."/>
            <person name="Qu J."/>
            <person name="Song X.-Z."/>
            <person name="Zhang L."/>
            <person name="Thornton R."/>
            <person name="Coyle M."/>
            <person name="Francisco L."/>
            <person name="Jackson L."/>
            <person name="Javaid M."/>
            <person name="Korchina V."/>
            <person name="Kovar C."/>
            <person name="Mata R."/>
            <person name="Mathew T."/>
            <person name="Ngo R."/>
            <person name="Nguyen L."/>
            <person name="Nguyen N."/>
            <person name="Okwuonu G."/>
            <person name="Ongeri F."/>
            <person name="Pham C."/>
            <person name="Simmons D."/>
            <person name="Wilczek-Boney K."/>
            <person name="Hale W."/>
            <person name="Jakkamsetti A."/>
            <person name="Pham P."/>
            <person name="Ruth R."/>
            <person name="San Lucas F."/>
            <person name="Warren J."/>
            <person name="Zhang J."/>
            <person name="Zhao Z."/>
            <person name="Zhou C."/>
            <person name="Zhu D."/>
            <person name="Lee S."/>
            <person name="Bess C."/>
            <person name="Blankenburg K."/>
            <person name="Forbes L."/>
            <person name="Fu Q."/>
            <person name="Gubbala S."/>
            <person name="Hirani K."/>
            <person name="Jayaseelan J.C."/>
            <person name="Lara F."/>
            <person name="Munidasa M."/>
            <person name="Palculict T."/>
            <person name="Patil S."/>
            <person name="Pu L.-L."/>
            <person name="Saada N."/>
            <person name="Tang L."/>
            <person name="Weissenberger G."/>
            <person name="Zhu Y."/>
            <person name="Hemphill L."/>
            <person name="Shang Y."/>
            <person name="Youmans B."/>
            <person name="Ayvaz T."/>
            <person name="Ross M."/>
            <person name="Santibanez J."/>
            <person name="Aqrawi P."/>
            <person name="Gross S."/>
            <person name="Joshi V."/>
            <person name="Fowler G."/>
            <person name="Nazareth L."/>
            <person name="Reid J."/>
            <person name="Worley K."/>
            <person name="Petrosino J."/>
            <person name="Highlander S."/>
            <person name="Gibbs R."/>
        </authorList>
    </citation>
    <scope>NUCLEOTIDE SEQUENCE [LARGE SCALE GENOMIC DNA]</scope>
    <source>
        <strain evidence="13">DSM 15952 / CCUG 50447 / LMG 22039 / TP 1.5</strain>
    </source>
</reference>
<evidence type="ECO:0000256" key="4">
    <source>
        <dbReference type="ARBA" id="ARBA00022692"/>
    </source>
</evidence>
<dbReference type="RefSeq" id="WP_007208825.1">
    <property type="nucleotide sequence ID" value="NZ_GL622241.1"/>
</dbReference>
<dbReference type="Pfam" id="PF00664">
    <property type="entry name" value="ABC_membrane"/>
    <property type="match status" value="1"/>
</dbReference>
<keyword evidence="13" id="KW-1185">Reference proteome</keyword>
<protein>
    <submittedName>
        <fullName evidence="12">ABC transporter, ATP-binding protein</fullName>
        <ecNumber evidence="12">3.6.3.44</ecNumber>
    </submittedName>
</protein>
<dbReference type="CDD" id="cd03254">
    <property type="entry name" value="ABCC_Glucan_exporter_like"/>
    <property type="match status" value="1"/>
</dbReference>
<feature type="transmembrane region" description="Helical" evidence="9">
    <location>
        <begin position="142"/>
        <end position="163"/>
    </location>
</feature>
<keyword evidence="5" id="KW-0547">Nucleotide-binding</keyword>
<keyword evidence="3" id="KW-1003">Cell membrane</keyword>
<feature type="transmembrane region" description="Helical" evidence="9">
    <location>
        <begin position="67"/>
        <end position="93"/>
    </location>
</feature>
<keyword evidence="7 9" id="KW-1133">Transmembrane helix</keyword>
<dbReference type="eggNOG" id="COG1132">
    <property type="taxonomic scope" value="Bacteria"/>
</dbReference>
<evidence type="ECO:0000256" key="3">
    <source>
        <dbReference type="ARBA" id="ARBA00022475"/>
    </source>
</evidence>
<dbReference type="InterPro" id="IPR036640">
    <property type="entry name" value="ABC1_TM_sf"/>
</dbReference>
<dbReference type="GO" id="GO:0005524">
    <property type="term" value="F:ATP binding"/>
    <property type="evidence" value="ECO:0007669"/>
    <property type="project" value="UniProtKB-KW"/>
</dbReference>
<dbReference type="FunFam" id="1.20.1560.10:FF:000011">
    <property type="entry name" value="Multidrug ABC transporter ATP-binding protein"/>
    <property type="match status" value="1"/>
</dbReference>
<dbReference type="Gene3D" id="3.40.50.300">
    <property type="entry name" value="P-loop containing nucleotide triphosphate hydrolases"/>
    <property type="match status" value="1"/>
</dbReference>
<dbReference type="SMART" id="SM00382">
    <property type="entry name" value="AAA"/>
    <property type="match status" value="1"/>
</dbReference>
<dbReference type="InterPro" id="IPR027417">
    <property type="entry name" value="P-loop_NTPase"/>
</dbReference>
<evidence type="ECO:0000256" key="7">
    <source>
        <dbReference type="ARBA" id="ARBA00022989"/>
    </source>
</evidence>
<dbReference type="InterPro" id="IPR003439">
    <property type="entry name" value="ABC_transporter-like_ATP-bd"/>
</dbReference>
<keyword evidence="2" id="KW-0813">Transport</keyword>
<name>E6LHH2_ENTI1</name>
<sequence>MKGLKSLMRLFRYLNPYKVRFIMVLFLTFVSVAANAVLPYVIGLPTSSMAKSILNEQAVQFAEIRKFLVWILLVGFTYGISQLLAGVFMTSVVQAAMNDLRQEIDQKINRLPVSYYDRQKQGDILSRVTNDVDAVGGALQQAFIGIVNAILSLTFAVGMMFYIQPLMASIALIMIPVSFLISKTIVKKSQKYFNEMQQSLGAMNGYVQENMTGFSILKMYGREAQTMAGFHQVNHRLRRYGFRATVISGLMMPLVQLTAYLTYIVMAVMGIRYVIVGTLLVGQLQAFIQYIWQVSQPLGNITQLSALLQSASAASKRVFSFLDEAEESIEAETKHFTPPVQGEVVFENVSFSYSPDKPLIQSFDLHVKPGQTVAIVGPTGAGKTTLINLLMRFYDVTDGAIKIDGIDTRHVSRKEVRSLFGMVLQDAWLYEGTIAENIRFGRLDASDYEVVDAAKSANVDHFIRTMPNGYEMVINAEGENVSLGQKQLLTIARAMVANPKILILDEATSSVDTRLEKLIQTAMDTMMKGKTSFIIAHRLSTIRSADLILVLNKGRIVEQGTHETLLASKGFYSELYNSQFAEEE</sequence>